<name>A0A165GLU7_9BASI</name>
<dbReference type="GO" id="GO:0016020">
    <property type="term" value="C:membrane"/>
    <property type="evidence" value="ECO:0007669"/>
    <property type="project" value="InterPro"/>
</dbReference>
<dbReference type="InParanoid" id="A0A165GLU7"/>
<evidence type="ECO:0000256" key="2">
    <source>
        <dbReference type="ARBA" id="ARBA00004922"/>
    </source>
</evidence>
<keyword evidence="17" id="KW-1185">Reference proteome</keyword>
<dbReference type="PRINTS" id="PR00747">
    <property type="entry name" value="GLYHDRLASE47"/>
</dbReference>
<evidence type="ECO:0000256" key="10">
    <source>
        <dbReference type="ARBA" id="ARBA00048605"/>
    </source>
</evidence>
<dbReference type="PANTHER" id="PTHR11742">
    <property type="entry name" value="MANNOSYL-OLIGOSACCHARIDE ALPHA-1,2-MANNOSIDASE-RELATED"/>
    <property type="match status" value="1"/>
</dbReference>
<dbReference type="Pfam" id="PF01532">
    <property type="entry name" value="Glyco_hydro_47"/>
    <property type="match status" value="1"/>
</dbReference>
<comment type="similarity">
    <text evidence="3 14">Belongs to the glycosyl hydrolase 47 family.</text>
</comment>
<reference evidence="16 17" key="1">
    <citation type="journal article" date="2016" name="Mol. Biol. Evol.">
        <title>Comparative Genomics of Early-Diverging Mushroom-Forming Fungi Provides Insights into the Origins of Lignocellulose Decay Capabilities.</title>
        <authorList>
            <person name="Nagy L.G."/>
            <person name="Riley R."/>
            <person name="Tritt A."/>
            <person name="Adam C."/>
            <person name="Daum C."/>
            <person name="Floudas D."/>
            <person name="Sun H."/>
            <person name="Yadav J.S."/>
            <person name="Pangilinan J."/>
            <person name="Larsson K.H."/>
            <person name="Matsuura K."/>
            <person name="Barry K."/>
            <person name="Labutti K."/>
            <person name="Kuo R."/>
            <person name="Ohm R.A."/>
            <person name="Bhattacharya S.S."/>
            <person name="Shirouzu T."/>
            <person name="Yoshinaga Y."/>
            <person name="Martin F.M."/>
            <person name="Grigoriev I.V."/>
            <person name="Hibbett D.S."/>
        </authorList>
    </citation>
    <scope>NUCLEOTIDE SEQUENCE [LARGE SCALE GENOMIC DNA]</scope>
    <source>
        <strain evidence="16 17">HHB12733</strain>
    </source>
</reference>
<evidence type="ECO:0000256" key="3">
    <source>
        <dbReference type="ARBA" id="ARBA00007658"/>
    </source>
</evidence>
<gene>
    <name evidence="16" type="ORF">CALCODRAFT_468658</name>
</gene>
<feature type="active site" description="Proton donor" evidence="11">
    <location>
        <position position="366"/>
    </location>
</feature>
<proteinExistence type="inferred from homology"/>
<dbReference type="SUPFAM" id="SSF48225">
    <property type="entry name" value="Seven-hairpin glycosidases"/>
    <property type="match status" value="1"/>
</dbReference>
<comment type="catalytic activity">
    <reaction evidence="9">
        <text>N(4)-(alpha-D-Man-(1-&gt;2)-alpha-D-Man-(1-&gt;2)-alpha-D-Man-(1-&gt;3)-[alpha-D-Man-(1-&gt;3)-[alpha-D-Man-(1-&gt;2)-alpha-D-Man-(1-&gt;6)]-alpha-D-Man-(1-&gt;6)]-beta-D-Man-(1-&gt;4)-beta-D-GlcNAc-(1-&gt;4)-beta-D-GlcNAc)-L-asparaginyl-[protein] (N-glucan mannose isomer 8A1,2,3B1,3) + 3 H2O = N(4)-(alpha-D-Man-(1-&gt;3)-[alpha-D-Man-(1-&gt;3)-[alpha-D-Man-(1-&gt;6)]-alpha-D-Man-(1-&gt;6)]-beta-D-Man-(1-&gt;4)-beta-D-GlcNAc-(1-&gt;4)-beta-D-GlcNAc)-L-asparaginyl-[protein] (N-glucan mannose isomer 5A1,2) + 3 beta-D-mannose</text>
        <dbReference type="Rhea" id="RHEA:56028"/>
        <dbReference type="Rhea" id="RHEA-COMP:14358"/>
        <dbReference type="Rhea" id="RHEA-COMP:14367"/>
        <dbReference type="ChEBI" id="CHEBI:15377"/>
        <dbReference type="ChEBI" id="CHEBI:28563"/>
        <dbReference type="ChEBI" id="CHEBI:59087"/>
        <dbReference type="ChEBI" id="CHEBI:60628"/>
        <dbReference type="EC" id="3.2.1.113"/>
    </reaction>
</comment>
<dbReference type="OrthoDB" id="8118055at2759"/>
<dbReference type="Gene3D" id="1.50.10.10">
    <property type="match status" value="1"/>
</dbReference>
<evidence type="ECO:0000256" key="15">
    <source>
        <dbReference type="SAM" id="SignalP"/>
    </source>
</evidence>
<dbReference type="InterPro" id="IPR001382">
    <property type="entry name" value="Glyco_hydro_47"/>
</dbReference>
<evidence type="ECO:0000256" key="6">
    <source>
        <dbReference type="ARBA" id="ARBA00023157"/>
    </source>
</evidence>
<evidence type="ECO:0000256" key="9">
    <source>
        <dbReference type="ARBA" id="ARBA00047669"/>
    </source>
</evidence>
<feature type="active site" evidence="11">
    <location>
        <position position="258"/>
    </location>
</feature>
<evidence type="ECO:0000256" key="8">
    <source>
        <dbReference type="ARBA" id="ARBA00023295"/>
    </source>
</evidence>
<dbReference type="GO" id="GO:0004571">
    <property type="term" value="F:mannosyl-oligosaccharide 1,2-alpha-mannosidase activity"/>
    <property type="evidence" value="ECO:0007669"/>
    <property type="project" value="UniProtKB-EC"/>
</dbReference>
<evidence type="ECO:0000256" key="4">
    <source>
        <dbReference type="ARBA" id="ARBA00022729"/>
    </source>
</evidence>
<dbReference type="EMBL" id="KV423953">
    <property type="protein sequence ID" value="KZT58230.1"/>
    <property type="molecule type" value="Genomic_DNA"/>
</dbReference>
<keyword evidence="8 14" id="KW-0326">Glycosidase</keyword>
<dbReference type="EC" id="3.2.1.-" evidence="14"/>
<dbReference type="GO" id="GO:0036503">
    <property type="term" value="P:ERAD pathway"/>
    <property type="evidence" value="ECO:0007669"/>
    <property type="project" value="UniProtKB-ARBA"/>
</dbReference>
<feature type="active site" evidence="11">
    <location>
        <position position="410"/>
    </location>
</feature>
<keyword evidence="6 13" id="KW-1015">Disulfide bond</keyword>
<evidence type="ECO:0000313" key="16">
    <source>
        <dbReference type="EMBL" id="KZT58230.1"/>
    </source>
</evidence>
<feature type="chain" id="PRO_5007858264" description="alpha-1,2-Mannosidase" evidence="15">
    <location>
        <begin position="22"/>
        <end position="565"/>
    </location>
</feature>
<dbReference type="InterPro" id="IPR012341">
    <property type="entry name" value="6hp_glycosidase-like_sf"/>
</dbReference>
<evidence type="ECO:0000256" key="11">
    <source>
        <dbReference type="PIRSR" id="PIRSR601382-1"/>
    </source>
</evidence>
<dbReference type="InterPro" id="IPR050749">
    <property type="entry name" value="Glycosyl_Hydrolase_47"/>
</dbReference>
<dbReference type="Proteomes" id="UP000076842">
    <property type="component" value="Unassembled WGS sequence"/>
</dbReference>
<keyword evidence="5 14" id="KW-0378">Hydrolase</keyword>
<evidence type="ECO:0000256" key="5">
    <source>
        <dbReference type="ARBA" id="ARBA00022801"/>
    </source>
</evidence>
<dbReference type="GO" id="GO:0005975">
    <property type="term" value="P:carbohydrate metabolic process"/>
    <property type="evidence" value="ECO:0007669"/>
    <property type="project" value="InterPro"/>
</dbReference>
<keyword evidence="12" id="KW-0479">Metal-binding</keyword>
<evidence type="ECO:0000256" key="14">
    <source>
        <dbReference type="RuleBase" id="RU361193"/>
    </source>
</evidence>
<evidence type="ECO:0000256" key="12">
    <source>
        <dbReference type="PIRSR" id="PIRSR601382-2"/>
    </source>
</evidence>
<evidence type="ECO:0000313" key="17">
    <source>
        <dbReference type="Proteomes" id="UP000076842"/>
    </source>
</evidence>
<keyword evidence="12" id="KW-0106">Calcium</keyword>
<sequence length="565" mass="63137">MRLPLPLPLLSLLLLFLPANARRVQHPHLRQTALMKSRAEEVKRAFVEAFEEYRTFAWGHDEVAPVSMGVRDTRNGWGATIVDSLSTMLVMDLPELFESTLPFIASLDFRQPKVYGAVSVFETIIRYVGGLLSAYELSGCRHQVLVEQAEVLGHKLALAWTAGRGKEGRRNLPSTWMDFERDRPGTGVVSLAGAGTNLLEFHALSKHTHNATFLHLAHRAMGTIMATTQFRPGMYGGTYDPMTDRVVSDRVSFGGNGDSFYEYLVKYAHMTGNAEPVYLQTWLDGVNSAMETMMFKSTVGDWTWLSNWSNRTGHEYAFSHLACYLPGNWLLGARLAHNSTIYARGLELAESCAHTYSASPTGIGPEAWHYVPAGVSSSLVFRPSAGTKIGDMYAQRGFWVQNAGFVLRPEVVESMFYAWRITGDPVWQERVWDAFLAVKKYCRAPAAYASLVNVETTEPVKKDESESFFYAELMKYFYLTFSDPDVINLDRYTITTEAHPLLLETQEFDYGPEPEWVVTGNEEQQPLAPATPTDGCGGPGGTGMGQLMMLMDFYVPALERCSAHQ</sequence>
<dbReference type="InterPro" id="IPR036026">
    <property type="entry name" value="Seven-hairpin_glycosidases"/>
</dbReference>
<evidence type="ECO:0000256" key="7">
    <source>
        <dbReference type="ARBA" id="ARBA00023180"/>
    </source>
</evidence>
<feature type="binding site" evidence="12">
    <location>
        <position position="496"/>
    </location>
    <ligand>
        <name>Ca(2+)</name>
        <dbReference type="ChEBI" id="CHEBI:29108"/>
    </ligand>
</feature>
<evidence type="ECO:0000256" key="13">
    <source>
        <dbReference type="PIRSR" id="PIRSR601382-3"/>
    </source>
</evidence>
<feature type="disulfide bond" evidence="13">
    <location>
        <begin position="323"/>
        <end position="352"/>
    </location>
</feature>
<dbReference type="AlphaFoldDB" id="A0A165GLU7"/>
<organism evidence="16 17">
    <name type="scientific">Calocera cornea HHB12733</name>
    <dbReference type="NCBI Taxonomy" id="1353952"/>
    <lineage>
        <taxon>Eukaryota</taxon>
        <taxon>Fungi</taxon>
        <taxon>Dikarya</taxon>
        <taxon>Basidiomycota</taxon>
        <taxon>Agaricomycotina</taxon>
        <taxon>Dacrymycetes</taxon>
        <taxon>Dacrymycetales</taxon>
        <taxon>Dacrymycetaceae</taxon>
        <taxon>Calocera</taxon>
    </lineage>
</organism>
<dbReference type="PANTHER" id="PTHR11742:SF101">
    <property type="entry name" value="MANNOSYL-OLIGOSACCHARIDE ALPHA-1,2-MANNOSIDASE 1B"/>
    <property type="match status" value="1"/>
</dbReference>
<evidence type="ECO:0000256" key="1">
    <source>
        <dbReference type="ARBA" id="ARBA00001913"/>
    </source>
</evidence>
<feature type="signal peptide" evidence="15">
    <location>
        <begin position="1"/>
        <end position="21"/>
    </location>
</feature>
<dbReference type="GO" id="GO:0005509">
    <property type="term" value="F:calcium ion binding"/>
    <property type="evidence" value="ECO:0007669"/>
    <property type="project" value="InterPro"/>
</dbReference>
<keyword evidence="4 15" id="KW-0732">Signal</keyword>
<comment type="pathway">
    <text evidence="2">Protein modification; protein glycosylation.</text>
</comment>
<comment type="catalytic activity">
    <reaction evidence="10">
        <text>N(4)-(alpha-D-Man-(1-&gt;2)-alpha-D-Man-(1-&gt;2)-alpha-D-Man-(1-&gt;3)-[alpha-D-Man-(1-&gt;2)-alpha-D-Man-(1-&gt;3)-[alpha-D-Man-(1-&gt;2)-alpha-D-Man-(1-&gt;6)]-alpha-D-Man-(1-&gt;6)]-beta-D-Man-(1-&gt;4)-beta-D-GlcNAc-(1-&gt;4)-beta-D-GlcNAc)-L-asparaginyl-[protein] (N-glucan mannose isomer 9A1,2,3B1,2,3) + 4 H2O = N(4)-(alpha-D-Man-(1-&gt;3)-[alpha-D-Man-(1-&gt;3)-[alpha-D-Man-(1-&gt;6)]-alpha-D-Man-(1-&gt;6)]-beta-D-Man-(1-&gt;4)-beta-D-GlcNAc-(1-&gt;4)-beta-D-GlcNAc)-L-asparaginyl-[protein] (N-glucan mannose isomer 5A1,2) + 4 beta-D-mannose</text>
        <dbReference type="Rhea" id="RHEA:56008"/>
        <dbReference type="Rhea" id="RHEA-COMP:14356"/>
        <dbReference type="Rhea" id="RHEA-COMP:14367"/>
        <dbReference type="ChEBI" id="CHEBI:15377"/>
        <dbReference type="ChEBI" id="CHEBI:28563"/>
        <dbReference type="ChEBI" id="CHEBI:59087"/>
        <dbReference type="ChEBI" id="CHEBI:139493"/>
        <dbReference type="EC" id="3.2.1.113"/>
    </reaction>
</comment>
<comment type="cofactor">
    <cofactor evidence="1 12">
        <name>Ca(2+)</name>
        <dbReference type="ChEBI" id="CHEBI:29108"/>
    </cofactor>
</comment>
<dbReference type="GO" id="GO:0005783">
    <property type="term" value="C:endoplasmic reticulum"/>
    <property type="evidence" value="ECO:0007669"/>
    <property type="project" value="TreeGrafter"/>
</dbReference>
<protein>
    <recommendedName>
        <fullName evidence="14">alpha-1,2-Mannosidase</fullName>
        <ecNumber evidence="14">3.2.1.-</ecNumber>
    </recommendedName>
</protein>
<keyword evidence="7" id="KW-0325">Glycoprotein</keyword>
<accession>A0A165GLU7</accession>
<dbReference type="STRING" id="1353952.A0A165GLU7"/>
<feature type="active site" description="Proton donor" evidence="11">
    <location>
        <position position="122"/>
    </location>
</feature>